<evidence type="ECO:0000259" key="2">
    <source>
        <dbReference type="Pfam" id="PF26133"/>
    </source>
</evidence>
<evidence type="ECO:0000313" key="4">
    <source>
        <dbReference type="Proteomes" id="UP001237642"/>
    </source>
</evidence>
<keyword evidence="4" id="KW-1185">Reference proteome</keyword>
<gene>
    <name evidence="3" type="ORF">POM88_034131</name>
</gene>
<dbReference type="EMBL" id="JAUIZM010000008">
    <property type="protein sequence ID" value="KAK1368039.1"/>
    <property type="molecule type" value="Genomic_DNA"/>
</dbReference>
<reference evidence="3" key="1">
    <citation type="submission" date="2023-02" db="EMBL/GenBank/DDBJ databases">
        <title>Genome of toxic invasive species Heracleum sosnowskyi carries increased number of genes despite the absence of recent whole-genome duplications.</title>
        <authorList>
            <person name="Schelkunov M."/>
            <person name="Shtratnikova V."/>
            <person name="Makarenko M."/>
            <person name="Klepikova A."/>
            <person name="Omelchenko D."/>
            <person name="Novikova G."/>
            <person name="Obukhova E."/>
            <person name="Bogdanov V."/>
            <person name="Penin A."/>
            <person name="Logacheva M."/>
        </authorList>
    </citation>
    <scope>NUCLEOTIDE SEQUENCE</scope>
    <source>
        <strain evidence="3">Hsosn_3</strain>
        <tissue evidence="3">Leaf</tissue>
    </source>
</reference>
<evidence type="ECO:0000256" key="1">
    <source>
        <dbReference type="SAM" id="MobiDB-lite"/>
    </source>
</evidence>
<dbReference type="InterPro" id="IPR058352">
    <property type="entry name" value="DUF8039"/>
</dbReference>
<dbReference type="Pfam" id="PF26133">
    <property type="entry name" value="DUF8039"/>
    <property type="match status" value="1"/>
</dbReference>
<dbReference type="AlphaFoldDB" id="A0AAD8HKN0"/>
<feature type="region of interest" description="Disordered" evidence="1">
    <location>
        <begin position="634"/>
        <end position="655"/>
    </location>
</feature>
<evidence type="ECO:0000313" key="3">
    <source>
        <dbReference type="EMBL" id="KAK1368039.1"/>
    </source>
</evidence>
<dbReference type="SUPFAM" id="SSF54001">
    <property type="entry name" value="Cysteine proteinases"/>
    <property type="match status" value="1"/>
</dbReference>
<accession>A0AAD8HKN0</accession>
<dbReference type="InterPro" id="IPR038765">
    <property type="entry name" value="Papain-like_cys_pep_sf"/>
</dbReference>
<reference evidence="3" key="2">
    <citation type="submission" date="2023-05" db="EMBL/GenBank/DDBJ databases">
        <authorList>
            <person name="Schelkunov M.I."/>
        </authorList>
    </citation>
    <scope>NUCLEOTIDE SEQUENCE</scope>
    <source>
        <strain evidence="3">Hsosn_3</strain>
        <tissue evidence="3">Leaf</tissue>
    </source>
</reference>
<dbReference type="Proteomes" id="UP001237642">
    <property type="component" value="Unassembled WGS sequence"/>
</dbReference>
<feature type="compositionally biased region" description="Polar residues" evidence="1">
    <location>
        <begin position="31"/>
        <end position="57"/>
    </location>
</feature>
<organism evidence="3 4">
    <name type="scientific">Heracleum sosnowskyi</name>
    <dbReference type="NCBI Taxonomy" id="360622"/>
    <lineage>
        <taxon>Eukaryota</taxon>
        <taxon>Viridiplantae</taxon>
        <taxon>Streptophyta</taxon>
        <taxon>Embryophyta</taxon>
        <taxon>Tracheophyta</taxon>
        <taxon>Spermatophyta</taxon>
        <taxon>Magnoliopsida</taxon>
        <taxon>eudicotyledons</taxon>
        <taxon>Gunneridae</taxon>
        <taxon>Pentapetalae</taxon>
        <taxon>asterids</taxon>
        <taxon>campanulids</taxon>
        <taxon>Apiales</taxon>
        <taxon>Apiaceae</taxon>
        <taxon>Apioideae</taxon>
        <taxon>apioid superclade</taxon>
        <taxon>Tordylieae</taxon>
        <taxon>Tordyliinae</taxon>
        <taxon>Heracleum</taxon>
    </lineage>
</organism>
<dbReference type="PANTHER" id="PTHR33018">
    <property type="entry name" value="OS10G0338966 PROTEIN-RELATED"/>
    <property type="match status" value="1"/>
</dbReference>
<sequence>MAPKKQKKTKKADSYNVTTKQLEIVDKTSETLDSQTAQASEPQQANSEQPTVTTTDTFRTKSGGKRGVCTMYNVIVKKARRKKTKVTFNEWGIPDGETRARLQSYIGMLARTTIPIDIASWPNVDPELKSKLWIDIQSTFKVKPQCEDFVLKSAGCKWRQFKTNLMRKFVRPYVGQKKKLSKPPKQYAYVSKSTWKRFVRQRTDPAWEEIHEAQSERVSQRKYHHRLSRKGYIGLKADEMKSGRLEPGVEPDRAILWKKARKRKNSEEVEEVDEELAVVFGKIDTLLEKKEKGEIQFSGGEDVLTTALESREHSGRVRTVGGYITPKQYFKLPREKKVRITKEELMARDRQRDEKIEKKTQALEAEIVQLKAMISSGMMNHHQSSPMQSGNRSCELSVERIENKVAFGMVYPREDREKVHGIDIPLGHQCVSVDGIIKPDALLPVPIHAELETVRDALGSFVAWPEELISYTTTAIKKNVRPRPSADKRNKSDELQKLKAQFFEAKPSAKVPKGFTLLFKHATTWMKTAGLSIQIECKSDVFGHEKIIYLLHENILALLEFEMLGQAIIASYMAHLHTETSQRPELAETFAFIDPGSTFNLNGDFEAYIVNRLKEGNPDRLFFLPHNQKAVKSFNSETGRGNRTPPKAKFLSGSPKQPGGHECAYVVMCYMKEIINDTRLTFATKWLPKTRATYNEAQLDEVRIEALKFIQEHI</sequence>
<dbReference type="PANTHER" id="PTHR33018:SF31">
    <property type="entry name" value="TRANSPOSASE, PTTA_EN_SPM, PLANT"/>
    <property type="match status" value="1"/>
</dbReference>
<feature type="region of interest" description="Disordered" evidence="1">
    <location>
        <begin position="29"/>
        <end position="60"/>
    </location>
</feature>
<comment type="caution">
    <text evidence="3">The sequence shown here is derived from an EMBL/GenBank/DDBJ whole genome shotgun (WGS) entry which is preliminary data.</text>
</comment>
<feature type="domain" description="DUF8039" evidence="2">
    <location>
        <begin position="389"/>
        <end position="470"/>
    </location>
</feature>
<proteinExistence type="predicted"/>
<name>A0AAD8HKN0_9APIA</name>
<protein>
    <recommendedName>
        <fullName evidence="2">DUF8039 domain-containing protein</fullName>
    </recommendedName>
</protein>